<name>U5CTN8_AMBTC</name>
<dbReference type="AlphaFoldDB" id="U5CTN8"/>
<evidence type="ECO:0000313" key="2">
    <source>
        <dbReference type="Proteomes" id="UP000017836"/>
    </source>
</evidence>
<sequence>MKRGRLGASGSRELPDKLEDSVIILEQDEGLTTTNPTQGNQVDMVVEDEDILDISPLNVMSVSQKINQIHAMLCGSGSYG</sequence>
<accession>U5CTN8</accession>
<evidence type="ECO:0000313" key="1">
    <source>
        <dbReference type="EMBL" id="ERN16631.1"/>
    </source>
</evidence>
<keyword evidence="2" id="KW-1185">Reference proteome</keyword>
<dbReference type="Gramene" id="ERN16631">
    <property type="protein sequence ID" value="ERN16631"/>
    <property type="gene ID" value="AMTR_s00051p00082110"/>
</dbReference>
<dbReference type="Proteomes" id="UP000017836">
    <property type="component" value="Unassembled WGS sequence"/>
</dbReference>
<proteinExistence type="predicted"/>
<organism evidence="1 2">
    <name type="scientific">Amborella trichopoda</name>
    <dbReference type="NCBI Taxonomy" id="13333"/>
    <lineage>
        <taxon>Eukaryota</taxon>
        <taxon>Viridiplantae</taxon>
        <taxon>Streptophyta</taxon>
        <taxon>Embryophyta</taxon>
        <taxon>Tracheophyta</taxon>
        <taxon>Spermatophyta</taxon>
        <taxon>Magnoliopsida</taxon>
        <taxon>Amborellales</taxon>
        <taxon>Amborellaceae</taxon>
        <taxon>Amborella</taxon>
    </lineage>
</organism>
<dbReference type="EMBL" id="KI392418">
    <property type="protein sequence ID" value="ERN16631.1"/>
    <property type="molecule type" value="Genomic_DNA"/>
</dbReference>
<protein>
    <submittedName>
        <fullName evidence="1">Uncharacterized protein</fullName>
    </submittedName>
</protein>
<gene>
    <name evidence="1" type="ORF">AMTR_s00051p00082110</name>
</gene>
<reference evidence="2" key="1">
    <citation type="journal article" date="2013" name="Science">
        <title>The Amborella genome and the evolution of flowering plants.</title>
        <authorList>
            <consortium name="Amborella Genome Project"/>
        </authorList>
    </citation>
    <scope>NUCLEOTIDE SEQUENCE [LARGE SCALE GENOMIC DNA]</scope>
</reference>
<dbReference type="HOGENOM" id="CLU_2592951_0_0_1"/>